<dbReference type="Proteomes" id="UP001230220">
    <property type="component" value="Unassembled WGS sequence"/>
</dbReference>
<dbReference type="RefSeq" id="WP_307411784.1">
    <property type="nucleotide sequence ID" value="NZ_JAUSUR010000009.1"/>
</dbReference>
<dbReference type="EMBL" id="JAUSUR010000009">
    <property type="protein sequence ID" value="MDQ0363143.1"/>
    <property type="molecule type" value="Genomic_DNA"/>
</dbReference>
<comment type="caution">
    <text evidence="1">The sequence shown here is derived from an EMBL/GenBank/DDBJ whole genome shotgun (WGS) entry which is preliminary data.</text>
</comment>
<sequence length="180" mass="21705">MLYSYKELIDKYKTKYALKKLLDNNYFVKIDNGYYSDTPYYDELELIFKKYLGIILNDQSAFFYHGLSDYIPDKYFVATKQKAKKINFESVVQIYVSNKFYGLGKMKINVIGVNVSIYDKERMLIELFRSKKNYSYDYYKEIVKSFREIIDELDMDKLIKYLEKFSNGDNILERINMEIF</sequence>
<accession>A0ABU0E8X2</accession>
<organism evidence="1 2">
    <name type="scientific">Breznakia pachnodae</name>
    <dbReference type="NCBI Taxonomy" id="265178"/>
    <lineage>
        <taxon>Bacteria</taxon>
        <taxon>Bacillati</taxon>
        <taxon>Bacillota</taxon>
        <taxon>Erysipelotrichia</taxon>
        <taxon>Erysipelotrichales</taxon>
        <taxon>Erysipelotrichaceae</taxon>
        <taxon>Breznakia</taxon>
    </lineage>
</organism>
<evidence type="ECO:0000313" key="2">
    <source>
        <dbReference type="Proteomes" id="UP001230220"/>
    </source>
</evidence>
<protein>
    <submittedName>
        <fullName evidence="1">Transcriptional regulator of viral defense system</fullName>
    </submittedName>
</protein>
<keyword evidence="2" id="KW-1185">Reference proteome</keyword>
<name>A0ABU0E8X2_9FIRM</name>
<reference evidence="1 2" key="1">
    <citation type="submission" date="2023-07" db="EMBL/GenBank/DDBJ databases">
        <title>Genomic Encyclopedia of Type Strains, Phase IV (KMG-IV): sequencing the most valuable type-strain genomes for metagenomic binning, comparative biology and taxonomic classification.</title>
        <authorList>
            <person name="Goeker M."/>
        </authorList>
    </citation>
    <scope>NUCLEOTIDE SEQUENCE [LARGE SCALE GENOMIC DNA]</scope>
    <source>
        <strain evidence="1 2">DSM 16784</strain>
    </source>
</reference>
<gene>
    <name evidence="1" type="ORF">J2S15_003904</name>
</gene>
<evidence type="ECO:0000313" key="1">
    <source>
        <dbReference type="EMBL" id="MDQ0363143.1"/>
    </source>
</evidence>
<proteinExistence type="predicted"/>